<evidence type="ECO:0000313" key="2">
    <source>
        <dbReference type="Proteomes" id="UP000216797"/>
    </source>
</evidence>
<gene>
    <name evidence="1" type="ORF">AKL21_12380</name>
</gene>
<organism evidence="1 2">
    <name type="scientific">Enterococcus canintestini</name>
    <dbReference type="NCBI Taxonomy" id="317010"/>
    <lineage>
        <taxon>Bacteria</taxon>
        <taxon>Bacillati</taxon>
        <taxon>Bacillota</taxon>
        <taxon>Bacilli</taxon>
        <taxon>Lactobacillales</taxon>
        <taxon>Enterococcaceae</taxon>
        <taxon>Enterococcus</taxon>
    </lineage>
</organism>
<keyword evidence="2" id="KW-1185">Reference proteome</keyword>
<dbReference type="Proteomes" id="UP000216797">
    <property type="component" value="Unassembled WGS sequence"/>
</dbReference>
<comment type="caution">
    <text evidence="1">The sequence shown here is derived from an EMBL/GenBank/DDBJ whole genome shotgun (WGS) entry which is preliminary data.</text>
</comment>
<dbReference type="RefSeq" id="WP_010744382.1">
    <property type="nucleotide sequence ID" value="NZ_LHUG01000017.1"/>
</dbReference>
<protein>
    <submittedName>
        <fullName evidence="1">Uncharacterized protein</fullName>
    </submittedName>
</protein>
<dbReference type="AlphaFoldDB" id="A0A267HQC2"/>
<evidence type="ECO:0000313" key="1">
    <source>
        <dbReference type="EMBL" id="PAA99834.1"/>
    </source>
</evidence>
<accession>A0A267HQC2</accession>
<name>A0A267HQC2_9ENTE</name>
<reference evidence="1 2" key="1">
    <citation type="submission" date="2015-08" db="EMBL/GenBank/DDBJ databases">
        <title>Enterococcus genome sequence.</title>
        <authorList>
            <person name="Acedo J.Z."/>
            <person name="Vederas J.C."/>
        </authorList>
    </citation>
    <scope>NUCLEOTIDE SEQUENCE [LARGE SCALE GENOMIC DNA]</scope>
    <source>
        <strain evidence="1 2">49</strain>
    </source>
</reference>
<proteinExistence type="predicted"/>
<dbReference type="EMBL" id="LHUG01000017">
    <property type="protein sequence ID" value="PAA99834.1"/>
    <property type="molecule type" value="Genomic_DNA"/>
</dbReference>
<sequence length="71" mass="8650">MRDINNVELHDGDYIKLSRHSQNVYQYFERNKYFKKITGKQKLAIALFQYNKDKLAVVKVEKEVWEKENQK</sequence>